<dbReference type="Gene3D" id="1.10.1520.10">
    <property type="entry name" value="Ribonuclease III domain"/>
    <property type="match status" value="1"/>
</dbReference>
<dbReference type="GO" id="GO:0006396">
    <property type="term" value="P:RNA processing"/>
    <property type="evidence" value="ECO:0007669"/>
    <property type="project" value="InterPro"/>
</dbReference>
<feature type="domain" description="DRBM" evidence="3">
    <location>
        <begin position="274"/>
        <end position="345"/>
    </location>
</feature>
<evidence type="ECO:0000313" key="5">
    <source>
        <dbReference type="Proteomes" id="UP001152885"/>
    </source>
</evidence>
<dbReference type="GO" id="GO:0004525">
    <property type="term" value="F:ribonuclease III activity"/>
    <property type="evidence" value="ECO:0007669"/>
    <property type="project" value="InterPro"/>
</dbReference>
<reference evidence="4" key="1">
    <citation type="submission" date="2022-12" db="EMBL/GenBank/DDBJ databases">
        <authorList>
            <person name="Brejova B."/>
        </authorList>
    </citation>
    <scope>NUCLEOTIDE SEQUENCE</scope>
</reference>
<organism evidence="4 5">
    <name type="scientific">Candida verbasci</name>
    <dbReference type="NCBI Taxonomy" id="1227364"/>
    <lineage>
        <taxon>Eukaryota</taxon>
        <taxon>Fungi</taxon>
        <taxon>Dikarya</taxon>
        <taxon>Ascomycota</taxon>
        <taxon>Saccharomycotina</taxon>
        <taxon>Pichiomycetes</taxon>
        <taxon>Debaryomycetaceae</taxon>
        <taxon>Candida/Lodderomyces clade</taxon>
        <taxon>Candida</taxon>
    </lineage>
</organism>
<protein>
    <recommendedName>
        <fullName evidence="3">DRBM domain-containing protein</fullName>
    </recommendedName>
</protein>
<evidence type="ECO:0000256" key="1">
    <source>
        <dbReference type="ARBA" id="ARBA00022884"/>
    </source>
</evidence>
<keyword evidence="5" id="KW-1185">Reference proteome</keyword>
<dbReference type="Pfam" id="PF00035">
    <property type="entry name" value="dsrm"/>
    <property type="match status" value="1"/>
</dbReference>
<evidence type="ECO:0000313" key="4">
    <source>
        <dbReference type="EMBL" id="CAI5756730.1"/>
    </source>
</evidence>
<comment type="caution">
    <text evidence="4">The sequence shown here is derived from an EMBL/GenBank/DDBJ whole genome shotgun (WGS) entry which is preliminary data.</text>
</comment>
<sequence length="378" mass="42921">MFKKINNVSTTRSKSYALKFSPIIIRQLHSSILLQQATTQKKSPKSFDTPKPNIKYDSITDYQSYKSNNIYSHRLPESTAQQSPPLIALHSRLNLPKNYSLSTLSQALNLIEEEEGEGLVNNYSLNKLGTTLLNYFINEFYMINYPRLPSEIHNMACKSLIGVESLSSIGKSWGIEIDEITKLDRFLGQENEFMKYGRLRFNNNKENKVKIDGLTEVVDSRGRFKQEDFAYAYAVRSIIGGLYTHCGEESVKQFINDHILSRKVKLDSMFEFKKPSVELINLCNKLNFKEPVTIKLIAETGRLSHQPQFLAGVFVGNEKIGEGIGSSLKEAQTRSCVNSLLSYYLYSPINENGDQVNLPSDDKRTSYKFESLIDGGDV</sequence>
<dbReference type="OrthoDB" id="67027at2759"/>
<evidence type="ECO:0000259" key="3">
    <source>
        <dbReference type="PROSITE" id="PS50137"/>
    </source>
</evidence>
<evidence type="ECO:0000256" key="2">
    <source>
        <dbReference type="PROSITE-ProRule" id="PRU00266"/>
    </source>
</evidence>
<keyword evidence="1 2" id="KW-0694">RNA-binding</keyword>
<name>A0A9W4TU95_9ASCO</name>
<dbReference type="InterPro" id="IPR036389">
    <property type="entry name" value="RNase_III_sf"/>
</dbReference>
<proteinExistence type="predicted"/>
<accession>A0A9W4TU95</accession>
<dbReference type="GO" id="GO:0003723">
    <property type="term" value="F:RNA binding"/>
    <property type="evidence" value="ECO:0007669"/>
    <property type="project" value="UniProtKB-UniRule"/>
</dbReference>
<dbReference type="SUPFAM" id="SSF54768">
    <property type="entry name" value="dsRNA-binding domain-like"/>
    <property type="match status" value="1"/>
</dbReference>
<dbReference type="SUPFAM" id="SSF69065">
    <property type="entry name" value="RNase III domain-like"/>
    <property type="match status" value="1"/>
</dbReference>
<dbReference type="EMBL" id="CANTUO010000001">
    <property type="protein sequence ID" value="CAI5756730.1"/>
    <property type="molecule type" value="Genomic_DNA"/>
</dbReference>
<dbReference type="PROSITE" id="PS50137">
    <property type="entry name" value="DS_RBD"/>
    <property type="match status" value="1"/>
</dbReference>
<dbReference type="AlphaFoldDB" id="A0A9W4TU95"/>
<dbReference type="Proteomes" id="UP001152885">
    <property type="component" value="Unassembled WGS sequence"/>
</dbReference>
<dbReference type="Gene3D" id="3.30.160.20">
    <property type="match status" value="1"/>
</dbReference>
<dbReference type="InterPro" id="IPR014720">
    <property type="entry name" value="dsRBD_dom"/>
</dbReference>
<dbReference type="InterPro" id="IPR000999">
    <property type="entry name" value="RNase_III_dom"/>
</dbReference>
<dbReference type="SMART" id="SM00358">
    <property type="entry name" value="DSRM"/>
    <property type="match status" value="1"/>
</dbReference>
<dbReference type="SMART" id="SM00535">
    <property type="entry name" value="RIBOc"/>
    <property type="match status" value="1"/>
</dbReference>
<gene>
    <name evidence="4" type="ORF">CANVERA_P1248</name>
</gene>